<dbReference type="Proteomes" id="UP001371218">
    <property type="component" value="Unassembled WGS sequence"/>
</dbReference>
<proteinExistence type="predicted"/>
<organism evidence="1 2">
    <name type="scientific">Ideonella lacteola</name>
    <dbReference type="NCBI Taxonomy" id="2984193"/>
    <lineage>
        <taxon>Bacteria</taxon>
        <taxon>Pseudomonadati</taxon>
        <taxon>Pseudomonadota</taxon>
        <taxon>Betaproteobacteria</taxon>
        <taxon>Burkholderiales</taxon>
        <taxon>Sphaerotilaceae</taxon>
        <taxon>Ideonella</taxon>
    </lineage>
</organism>
<dbReference type="EMBL" id="JBBUTG010000016">
    <property type="protein sequence ID" value="MEK8033488.1"/>
    <property type="molecule type" value="Genomic_DNA"/>
</dbReference>
<accession>A0ABU9BU39</accession>
<gene>
    <name evidence="1" type="ORF">AACH06_21925</name>
</gene>
<name>A0ABU9BU39_9BURK</name>
<evidence type="ECO:0000313" key="1">
    <source>
        <dbReference type="EMBL" id="MEK8033488.1"/>
    </source>
</evidence>
<evidence type="ECO:0000313" key="2">
    <source>
        <dbReference type="Proteomes" id="UP001371218"/>
    </source>
</evidence>
<comment type="caution">
    <text evidence="1">The sequence shown here is derived from an EMBL/GenBank/DDBJ whole genome shotgun (WGS) entry which is preliminary data.</text>
</comment>
<sequence length="222" mass="24685">MHTALCEEMFATMGSIGIHERHLQRLLKSKPHLQFGLKYALGQAELTDTEREPPSVVELPGGGLAFQQAVDPLPFDAKDWQIFVRQRNTKAPEHMRCNLDAAKSSALAEEAFNEPLEPDVSSIFLVETSQARIRPDQAHELIASVAPGSARRTRPALTFEVLRYFWDELNNLNAAYVVINSAIKGVGYPVIFNSLSNGKRLTFVPGLPQQHAEYTGYYACCA</sequence>
<reference evidence="1 2" key="1">
    <citation type="submission" date="2024-04" db="EMBL/GenBank/DDBJ databases">
        <title>Novel species of the genus Ideonella isolated from streams.</title>
        <authorList>
            <person name="Lu H."/>
        </authorList>
    </citation>
    <scope>NUCLEOTIDE SEQUENCE [LARGE SCALE GENOMIC DNA]</scope>
    <source>
        <strain evidence="1 2">DXS29W</strain>
    </source>
</reference>
<protein>
    <submittedName>
        <fullName evidence="1">Uncharacterized protein</fullName>
    </submittedName>
</protein>
<dbReference type="RefSeq" id="WP_341427909.1">
    <property type="nucleotide sequence ID" value="NZ_JBBUTG010000016.1"/>
</dbReference>
<keyword evidence="2" id="KW-1185">Reference proteome</keyword>